<sequence length="156" mass="16979">MEKRLRSSLNSSVDDFLSVPIKLSLKSCKLSLNVLIHSISPSSPLSATLLPSLRRIISDSIASFESISQPPPLSSPPHSPDIAKSPPSKLPRRSSRNRMNSNSNGPLPICQRFDPMTGTIATLPFQHRPSSQVGALTFHHPLLKTSCEAAVFFLLV</sequence>
<evidence type="ECO:0000256" key="1">
    <source>
        <dbReference type="SAM" id="MobiDB-lite"/>
    </source>
</evidence>
<evidence type="ECO:0000313" key="3">
    <source>
        <dbReference type="Proteomes" id="UP001154282"/>
    </source>
</evidence>
<dbReference type="EMBL" id="CAMGYJ010000006">
    <property type="protein sequence ID" value="CAI0430447.1"/>
    <property type="molecule type" value="Genomic_DNA"/>
</dbReference>
<protein>
    <submittedName>
        <fullName evidence="2">Uncharacterized protein</fullName>
    </submittedName>
</protein>
<comment type="caution">
    <text evidence="2">The sequence shown here is derived from an EMBL/GenBank/DDBJ whole genome shotgun (WGS) entry which is preliminary data.</text>
</comment>
<accession>A0AAV0L7Z1</accession>
<dbReference type="Proteomes" id="UP001154282">
    <property type="component" value="Unassembled WGS sequence"/>
</dbReference>
<feature type="region of interest" description="Disordered" evidence="1">
    <location>
        <begin position="66"/>
        <end position="109"/>
    </location>
</feature>
<evidence type="ECO:0000313" key="2">
    <source>
        <dbReference type="EMBL" id="CAI0430447.1"/>
    </source>
</evidence>
<reference evidence="2" key="1">
    <citation type="submission" date="2022-08" db="EMBL/GenBank/DDBJ databases">
        <authorList>
            <person name="Gutierrez-Valencia J."/>
        </authorList>
    </citation>
    <scope>NUCLEOTIDE SEQUENCE</scope>
</reference>
<keyword evidence="3" id="KW-1185">Reference proteome</keyword>
<proteinExistence type="predicted"/>
<dbReference type="AlphaFoldDB" id="A0AAV0L7Z1"/>
<feature type="compositionally biased region" description="Pro residues" evidence="1">
    <location>
        <begin position="69"/>
        <end position="79"/>
    </location>
</feature>
<gene>
    <name evidence="2" type="ORF">LITE_LOCUS22611</name>
</gene>
<organism evidence="2 3">
    <name type="scientific">Linum tenue</name>
    <dbReference type="NCBI Taxonomy" id="586396"/>
    <lineage>
        <taxon>Eukaryota</taxon>
        <taxon>Viridiplantae</taxon>
        <taxon>Streptophyta</taxon>
        <taxon>Embryophyta</taxon>
        <taxon>Tracheophyta</taxon>
        <taxon>Spermatophyta</taxon>
        <taxon>Magnoliopsida</taxon>
        <taxon>eudicotyledons</taxon>
        <taxon>Gunneridae</taxon>
        <taxon>Pentapetalae</taxon>
        <taxon>rosids</taxon>
        <taxon>fabids</taxon>
        <taxon>Malpighiales</taxon>
        <taxon>Linaceae</taxon>
        <taxon>Linum</taxon>
    </lineage>
</organism>
<name>A0AAV0L7Z1_9ROSI</name>